<dbReference type="RefSeq" id="YP_010782236.1">
    <property type="nucleotide sequence ID" value="NC_075039.1"/>
</dbReference>
<dbReference type="EMBL" id="KY523104">
    <property type="protein sequence ID" value="QKU35570.1"/>
    <property type="molecule type" value="Genomic_DNA"/>
</dbReference>
<evidence type="ECO:0000313" key="1">
    <source>
        <dbReference type="EMBL" id="QKU35570.1"/>
    </source>
</evidence>
<organism evidence="1">
    <name type="scientific">Tupanvirus soda lake</name>
    <dbReference type="NCBI Taxonomy" id="2126985"/>
    <lineage>
        <taxon>Viruses</taxon>
        <taxon>Varidnaviria</taxon>
        <taxon>Bamfordvirae</taxon>
        <taxon>Nucleocytoviricota</taxon>
        <taxon>Megaviricetes</taxon>
        <taxon>Imitervirales</taxon>
        <taxon>Mimiviridae</taxon>
        <taxon>Megamimivirinae</taxon>
        <taxon>Tupanvirus</taxon>
        <taxon>Tupanvirus salinum</taxon>
    </lineage>
</organism>
<accession>A0A6N1NNQ4</accession>
<sequence>MFYSGFKESQKKVLHIDMEVTKNMVKEYLGWLKLLDKCGTVKKSCPPNIPDIYVPLDRADEYASKLSFFIDHCEKQWKIDEMPDVKLLSDMFYKKDEHSKTCSWIRMIYYIPHDISPQEEELLSSQNKMVYLSEYLAKKDIGYNIRRQKWSLETFKLASFFNDNLFLDYIPKPSLEDIQNIEEIPVELLDYYCNKYIEDLTGEDFANRSRNFCTANPIIGKLIWNQVTDKTDLFNAMQTPIRKMNALKKLRSFEEFEEYVGKLGLRNDPITEELRELEKLKASLERGEHTRYLDGYLRRYTNINPDNIYTHADKRPLLIKALNSKIAHLRRKRI</sequence>
<dbReference type="KEGG" id="vg:80519000"/>
<reference evidence="1" key="1">
    <citation type="submission" date="2017-01" db="EMBL/GenBank/DDBJ databases">
        <authorList>
            <person name="Assis F.L."/>
            <person name="Abrahao J.S."/>
            <person name="Silva L."/>
            <person name="Khalil J.B."/>
            <person name="Rodrigues R."/>
            <person name="Silva L.S."/>
            <person name="Arantes T."/>
            <person name="Boratto P."/>
            <person name="Andrade M."/>
            <person name="Kroon E.G."/>
            <person name="Ribeiro B."/>
            <person name="Bergier I."/>
            <person name="Seligmann H."/>
            <person name="Ghigo E."/>
            <person name="Colson P."/>
            <person name="Levasseur A."/>
            <person name="Raoult D."/>
            <person name="Scola B.L."/>
        </authorList>
    </citation>
    <scope>NUCLEOTIDE SEQUENCE</scope>
    <source>
        <strain evidence="1">Soda lake</strain>
    </source>
</reference>
<proteinExistence type="predicted"/>
<name>A0A6N1NNQ4_9VIRU</name>
<dbReference type="GeneID" id="80519000"/>
<protein>
    <submittedName>
        <fullName evidence="1">Putative orfan</fullName>
    </submittedName>
</protein>
<reference evidence="1" key="2">
    <citation type="journal article" date="2018" name="Nat. Commun.">
        <title>Tailed giant Tupanvirus possesses the most complete translational apparatus of the known virosphere.</title>
        <authorList>
            <person name="Abrahao J."/>
            <person name="Silva L."/>
            <person name="Silva L.S."/>
            <person name="Khalil J.Y.B."/>
            <person name="Rodrigues R."/>
            <person name="Arantes T."/>
            <person name="Assis F."/>
            <person name="Boratto P."/>
            <person name="Andrade M."/>
            <person name="Kroon E.G."/>
            <person name="Ribeiro B."/>
            <person name="Bergier I."/>
            <person name="Seligmann H."/>
            <person name="Ghigo E."/>
            <person name="Colson P."/>
            <person name="Levasseur A."/>
            <person name="Kroemer G."/>
            <person name="Raoult D."/>
            <person name="La Scola B."/>
        </authorList>
    </citation>
    <scope>NUCLEOTIDE SEQUENCE [LARGE SCALE GENOMIC DNA]</scope>
    <source>
        <strain evidence="1">Soda lake</strain>
    </source>
</reference>